<feature type="region of interest" description="Disordered" evidence="1">
    <location>
        <begin position="121"/>
        <end position="148"/>
    </location>
</feature>
<sequence length="148" mass="16804">MAGFTNITIEDYSEKAFVVKGDTKEYKDSLRELGGKYNSNLRDGAGWIFPKTKKSAVETWKNSGKHLPRTDAPIPVSSVTYTPQSLPVQVDQNDVLNEILKEMKKLSSRLERVEQILATRNQTKSYADEEDISDGDTPRNFVHKRLLK</sequence>
<organism evidence="2">
    <name type="scientific">viral metagenome</name>
    <dbReference type="NCBI Taxonomy" id="1070528"/>
    <lineage>
        <taxon>unclassified sequences</taxon>
        <taxon>metagenomes</taxon>
        <taxon>organismal metagenomes</taxon>
    </lineage>
</organism>
<evidence type="ECO:0000313" key="2">
    <source>
        <dbReference type="EMBL" id="QHT09457.1"/>
    </source>
</evidence>
<accession>A0A6C0CYW8</accession>
<proteinExistence type="predicted"/>
<dbReference type="EMBL" id="MN739512">
    <property type="protein sequence ID" value="QHT09457.1"/>
    <property type="molecule type" value="Genomic_DNA"/>
</dbReference>
<name>A0A6C0CYW8_9ZZZZ</name>
<dbReference type="AlphaFoldDB" id="A0A6C0CYW8"/>
<reference evidence="2" key="1">
    <citation type="journal article" date="2020" name="Nature">
        <title>Giant virus diversity and host interactions through global metagenomics.</title>
        <authorList>
            <person name="Schulz F."/>
            <person name="Roux S."/>
            <person name="Paez-Espino D."/>
            <person name="Jungbluth S."/>
            <person name="Walsh D.A."/>
            <person name="Denef V.J."/>
            <person name="McMahon K.D."/>
            <person name="Konstantinidis K.T."/>
            <person name="Eloe-Fadrosh E.A."/>
            <person name="Kyrpides N.C."/>
            <person name="Woyke T."/>
        </authorList>
    </citation>
    <scope>NUCLEOTIDE SEQUENCE</scope>
    <source>
        <strain evidence="2">GVMAG-M-3300023174-102</strain>
    </source>
</reference>
<evidence type="ECO:0000256" key="1">
    <source>
        <dbReference type="SAM" id="MobiDB-lite"/>
    </source>
</evidence>
<protein>
    <submittedName>
        <fullName evidence="2">Uncharacterized protein</fullName>
    </submittedName>
</protein>